<dbReference type="SUPFAM" id="SSF55785">
    <property type="entry name" value="PYP-like sensor domain (PAS domain)"/>
    <property type="match status" value="2"/>
</dbReference>
<comment type="catalytic activity">
    <reaction evidence="1">
        <text>ATP + protein L-histidine = ADP + protein N-phospho-L-histidine.</text>
        <dbReference type="EC" id="2.7.13.3"/>
    </reaction>
</comment>
<dbReference type="Gene3D" id="3.30.565.10">
    <property type="entry name" value="Histidine kinase-like ATPase, C-terminal domain"/>
    <property type="match status" value="1"/>
</dbReference>
<dbReference type="InterPro" id="IPR036890">
    <property type="entry name" value="HATPase_C_sf"/>
</dbReference>
<dbReference type="SMART" id="SM00387">
    <property type="entry name" value="HATPase_c"/>
    <property type="match status" value="1"/>
</dbReference>
<evidence type="ECO:0000256" key="5">
    <source>
        <dbReference type="ARBA" id="ARBA00022741"/>
    </source>
</evidence>
<dbReference type="PANTHER" id="PTHR24421">
    <property type="entry name" value="NITRATE/NITRITE SENSOR PROTEIN NARX-RELATED"/>
    <property type="match status" value="1"/>
</dbReference>
<dbReference type="Gene3D" id="1.20.5.1930">
    <property type="match status" value="1"/>
</dbReference>
<dbReference type="Pfam" id="PF02518">
    <property type="entry name" value="HATPase_c"/>
    <property type="match status" value="1"/>
</dbReference>
<dbReference type="AlphaFoldDB" id="A0A2S8FAG3"/>
<dbReference type="EC" id="2.7.13.3" evidence="2"/>
<keyword evidence="3" id="KW-0597">Phosphoprotein</keyword>
<accession>A0A2S8FAG3</accession>
<dbReference type="GO" id="GO:0046983">
    <property type="term" value="F:protein dimerization activity"/>
    <property type="evidence" value="ECO:0007669"/>
    <property type="project" value="InterPro"/>
</dbReference>
<dbReference type="EMBL" id="PUIA01000042">
    <property type="protein sequence ID" value="PQO29141.1"/>
    <property type="molecule type" value="Genomic_DNA"/>
</dbReference>
<dbReference type="Gene3D" id="3.30.450.20">
    <property type="entry name" value="PAS domain"/>
    <property type="match status" value="2"/>
</dbReference>
<keyword evidence="5" id="KW-0547">Nucleotide-binding</keyword>
<dbReference type="InterPro" id="IPR035965">
    <property type="entry name" value="PAS-like_dom_sf"/>
</dbReference>
<dbReference type="InterPro" id="IPR050482">
    <property type="entry name" value="Sensor_HK_TwoCompSys"/>
</dbReference>
<organism evidence="10 11">
    <name type="scientific">Blastopirellula marina</name>
    <dbReference type="NCBI Taxonomy" id="124"/>
    <lineage>
        <taxon>Bacteria</taxon>
        <taxon>Pseudomonadati</taxon>
        <taxon>Planctomycetota</taxon>
        <taxon>Planctomycetia</taxon>
        <taxon>Pirellulales</taxon>
        <taxon>Pirellulaceae</taxon>
        <taxon>Blastopirellula</taxon>
    </lineage>
</organism>
<evidence type="ECO:0000259" key="9">
    <source>
        <dbReference type="PROSITE" id="PS50109"/>
    </source>
</evidence>
<feature type="domain" description="Histidine kinase" evidence="9">
    <location>
        <begin position="311"/>
        <end position="496"/>
    </location>
</feature>
<dbReference type="CDD" id="cd16917">
    <property type="entry name" value="HATPase_UhpB-NarQ-NarX-like"/>
    <property type="match status" value="1"/>
</dbReference>
<evidence type="ECO:0000313" key="10">
    <source>
        <dbReference type="EMBL" id="PQO29141.1"/>
    </source>
</evidence>
<dbReference type="InterPro" id="IPR011712">
    <property type="entry name" value="Sig_transdc_His_kin_sub3_dim/P"/>
</dbReference>
<dbReference type="InterPro" id="IPR000014">
    <property type="entry name" value="PAS"/>
</dbReference>
<dbReference type="Proteomes" id="UP000240009">
    <property type="component" value="Unassembled WGS sequence"/>
</dbReference>
<dbReference type="SUPFAM" id="SSF55874">
    <property type="entry name" value="ATPase domain of HSP90 chaperone/DNA topoisomerase II/histidine kinase"/>
    <property type="match status" value="1"/>
</dbReference>
<reference evidence="10 11" key="1">
    <citation type="submission" date="2018-02" db="EMBL/GenBank/DDBJ databases">
        <title>Comparative genomes isolates from brazilian mangrove.</title>
        <authorList>
            <person name="Araujo J.E."/>
            <person name="Taketani R.G."/>
            <person name="Silva M.C.P."/>
            <person name="Loureco M.V."/>
            <person name="Andreote F.D."/>
        </authorList>
    </citation>
    <scope>NUCLEOTIDE SEQUENCE [LARGE SCALE GENOMIC DNA]</scope>
    <source>
        <strain evidence="10 11">HEX-2 MGV</strain>
    </source>
</reference>
<evidence type="ECO:0000256" key="6">
    <source>
        <dbReference type="ARBA" id="ARBA00022777"/>
    </source>
</evidence>
<keyword evidence="7" id="KW-0067">ATP-binding</keyword>
<evidence type="ECO:0000256" key="2">
    <source>
        <dbReference type="ARBA" id="ARBA00012438"/>
    </source>
</evidence>
<keyword evidence="4" id="KW-0808">Transferase</keyword>
<dbReference type="NCBIfam" id="TIGR00229">
    <property type="entry name" value="sensory_box"/>
    <property type="match status" value="1"/>
</dbReference>
<evidence type="ECO:0000256" key="1">
    <source>
        <dbReference type="ARBA" id="ARBA00000085"/>
    </source>
</evidence>
<dbReference type="GO" id="GO:0005524">
    <property type="term" value="F:ATP binding"/>
    <property type="evidence" value="ECO:0007669"/>
    <property type="project" value="UniProtKB-KW"/>
</dbReference>
<dbReference type="InterPro" id="IPR003594">
    <property type="entry name" value="HATPase_dom"/>
</dbReference>
<dbReference type="PROSITE" id="PS50109">
    <property type="entry name" value="HIS_KIN"/>
    <property type="match status" value="1"/>
</dbReference>
<keyword evidence="6" id="KW-0418">Kinase</keyword>
<evidence type="ECO:0000313" key="11">
    <source>
        <dbReference type="Proteomes" id="UP000240009"/>
    </source>
</evidence>
<gene>
    <name evidence="10" type="ORF">C5Y96_15415</name>
</gene>
<keyword evidence="8" id="KW-0902">Two-component regulatory system</keyword>
<dbReference type="OrthoDB" id="290376at2"/>
<proteinExistence type="predicted"/>
<evidence type="ECO:0000256" key="4">
    <source>
        <dbReference type="ARBA" id="ARBA00022679"/>
    </source>
</evidence>
<dbReference type="Pfam" id="PF07730">
    <property type="entry name" value="HisKA_3"/>
    <property type="match status" value="1"/>
</dbReference>
<sequence length="501" mass="56196">MQPKKDTCYRGETAETRAWKAAEVEQENKQLKQRIAELENILCSAPVHIVTINPDGEITYVNHFPHQFYNSIVGKNVRDFVSAEDGEVLSEAIDKTLQQDELQQVWVRSIASNTIHQTRYAPLKTIDGQKCIVGVTFDATPQQEVVYALQESKEKIEAELNESDERFRIMVDTTPVPVVISDMETGQVLSGNHALAKAFDSPYETLREQITGEFYADPAQRQALLERVANNVPIRGMTMKLKTASGKVWWAAVYLDRITFAGRTALLACFLDISVRKQREEEILRDRRALRRLLDTNERDRRLIAYEIHDGVVQDMTGALMFMQTGLSLVPSDTDGHQELQRGTQFLSNSIGEIRRLLNGLRPLSLEQGGVIAALDDLVTRMTEEEFIVDFEHDVQFDRLAPSLEMAIYRTVQEGVNNSRKHSEASRALVTIKQDDKTILLQVADKGRGFDPGKVDPRRCGLSGIHERASLLGGTAQIESSPGNGTTILVSLPLGDFIDTD</sequence>
<dbReference type="GO" id="GO:0016020">
    <property type="term" value="C:membrane"/>
    <property type="evidence" value="ECO:0007669"/>
    <property type="project" value="InterPro"/>
</dbReference>
<dbReference type="SMART" id="SM00091">
    <property type="entry name" value="PAS"/>
    <property type="match status" value="2"/>
</dbReference>
<comment type="caution">
    <text evidence="10">The sequence shown here is derived from an EMBL/GenBank/DDBJ whole genome shotgun (WGS) entry which is preliminary data.</text>
</comment>
<evidence type="ECO:0000256" key="7">
    <source>
        <dbReference type="ARBA" id="ARBA00022840"/>
    </source>
</evidence>
<evidence type="ECO:0000256" key="3">
    <source>
        <dbReference type="ARBA" id="ARBA00022553"/>
    </source>
</evidence>
<dbReference type="Pfam" id="PF13188">
    <property type="entry name" value="PAS_8"/>
    <property type="match status" value="1"/>
</dbReference>
<protein>
    <recommendedName>
        <fullName evidence="2">histidine kinase</fullName>
        <ecNumber evidence="2">2.7.13.3</ecNumber>
    </recommendedName>
</protein>
<dbReference type="InterPro" id="IPR005467">
    <property type="entry name" value="His_kinase_dom"/>
</dbReference>
<dbReference type="GO" id="GO:0000155">
    <property type="term" value="F:phosphorelay sensor kinase activity"/>
    <property type="evidence" value="ECO:0007669"/>
    <property type="project" value="InterPro"/>
</dbReference>
<dbReference type="PANTHER" id="PTHR24421:SF10">
    <property type="entry name" value="NITRATE_NITRITE SENSOR PROTEIN NARQ"/>
    <property type="match status" value="1"/>
</dbReference>
<name>A0A2S8FAG3_9BACT</name>
<evidence type="ECO:0000256" key="8">
    <source>
        <dbReference type="ARBA" id="ARBA00023012"/>
    </source>
</evidence>
<dbReference type="RefSeq" id="WP_105355056.1">
    <property type="nucleotide sequence ID" value="NZ_PUIA01000042.1"/>
</dbReference>